<organism evidence="1 2">
    <name type="scientific">Dermatophagoides farinae</name>
    <name type="common">American house dust mite</name>
    <dbReference type="NCBI Taxonomy" id="6954"/>
    <lineage>
        <taxon>Eukaryota</taxon>
        <taxon>Metazoa</taxon>
        <taxon>Ecdysozoa</taxon>
        <taxon>Arthropoda</taxon>
        <taxon>Chelicerata</taxon>
        <taxon>Arachnida</taxon>
        <taxon>Acari</taxon>
        <taxon>Acariformes</taxon>
        <taxon>Sarcoptiformes</taxon>
        <taxon>Astigmata</taxon>
        <taxon>Psoroptidia</taxon>
        <taxon>Analgoidea</taxon>
        <taxon>Pyroglyphidae</taxon>
        <taxon>Dermatophagoidinae</taxon>
        <taxon>Dermatophagoides</taxon>
    </lineage>
</organism>
<sequence length="67" mass="7414">MCYLIVESQTGLNQYSHNQASAIVVIDEGFKMIREVLNKNGLELNVSVLIINDDLDAAVQAVQTCFI</sequence>
<dbReference type="Proteomes" id="UP000790347">
    <property type="component" value="Unassembled WGS sequence"/>
</dbReference>
<reference evidence="1" key="1">
    <citation type="submission" date="2013-05" db="EMBL/GenBank/DDBJ databases">
        <authorList>
            <person name="Yim A.K.Y."/>
            <person name="Chan T.F."/>
            <person name="Ji K.M."/>
            <person name="Liu X.Y."/>
            <person name="Zhou J.W."/>
            <person name="Li R.Q."/>
            <person name="Yang K.Y."/>
            <person name="Li J."/>
            <person name="Li M."/>
            <person name="Law P.T.W."/>
            <person name="Wu Y.L."/>
            <person name="Cai Z.L."/>
            <person name="Qin H."/>
            <person name="Bao Y."/>
            <person name="Leung R.K.K."/>
            <person name="Ng P.K.S."/>
            <person name="Zou J."/>
            <person name="Zhong X.J."/>
            <person name="Ran P.X."/>
            <person name="Zhong N.S."/>
            <person name="Liu Z.G."/>
            <person name="Tsui S.K.W."/>
        </authorList>
    </citation>
    <scope>NUCLEOTIDE SEQUENCE</scope>
    <source>
        <strain evidence="1">Derf</strain>
        <tissue evidence="1">Whole organism</tissue>
    </source>
</reference>
<dbReference type="AlphaFoldDB" id="A0A922I7E4"/>
<comment type="caution">
    <text evidence="1">The sequence shown here is derived from an EMBL/GenBank/DDBJ whole genome shotgun (WGS) entry which is preliminary data.</text>
</comment>
<proteinExistence type="predicted"/>
<evidence type="ECO:0000313" key="1">
    <source>
        <dbReference type="EMBL" id="KAH9522096.1"/>
    </source>
</evidence>
<name>A0A922I7E4_DERFA</name>
<accession>A0A922I7E4</accession>
<evidence type="ECO:0000313" key="2">
    <source>
        <dbReference type="Proteomes" id="UP000790347"/>
    </source>
</evidence>
<reference evidence="1" key="2">
    <citation type="journal article" date="2022" name="Res Sq">
        <title>Comparative Genomics Reveals Insights into the Divergent Evolution of Astigmatic Mites and Household Pest Adaptations.</title>
        <authorList>
            <person name="Xiong Q."/>
            <person name="Wan A.T.-Y."/>
            <person name="Liu X.-Y."/>
            <person name="Fung C.S.-H."/>
            <person name="Xiao X."/>
            <person name="Malainual N."/>
            <person name="Hou J."/>
            <person name="Wang L."/>
            <person name="Wang M."/>
            <person name="Yang K."/>
            <person name="Cui Y."/>
            <person name="Leung E."/>
            <person name="Nong W."/>
            <person name="Shin S.-K."/>
            <person name="Au S."/>
            <person name="Jeong K.Y."/>
            <person name="Chew F.T."/>
            <person name="Hui J."/>
            <person name="Leung T.F."/>
            <person name="Tungtrongchitr A."/>
            <person name="Zhong N."/>
            <person name="Liu Z."/>
            <person name="Tsui S."/>
        </authorList>
    </citation>
    <scope>NUCLEOTIDE SEQUENCE</scope>
    <source>
        <strain evidence="1">Derf</strain>
        <tissue evidence="1">Whole organism</tissue>
    </source>
</reference>
<gene>
    <name evidence="1" type="ORF">DERF_005699</name>
</gene>
<dbReference type="EMBL" id="ASGP02000002">
    <property type="protein sequence ID" value="KAH9522096.1"/>
    <property type="molecule type" value="Genomic_DNA"/>
</dbReference>
<keyword evidence="2" id="KW-1185">Reference proteome</keyword>
<protein>
    <submittedName>
        <fullName evidence="1">Uncharacterized protein</fullName>
    </submittedName>
</protein>